<evidence type="ECO:0000313" key="2">
    <source>
        <dbReference type="Proteomes" id="UP000639338"/>
    </source>
</evidence>
<dbReference type="EMBL" id="JACMRX010000001">
    <property type="protein sequence ID" value="KAF7996352.1"/>
    <property type="molecule type" value="Genomic_DNA"/>
</dbReference>
<dbReference type="Proteomes" id="UP000639338">
    <property type="component" value="Unassembled WGS sequence"/>
</dbReference>
<sequence>MSEILRNTLRLVGTAKYATNNSTKYLRSITVTTNRLNHSLQSPGPLTNVWTTIRAAGKTLLPTFNDDRIKTSSIGDFEVSLSDSNVNVKVMSDKNIRNLIWPPTFSTEFNGKSIKPESNKNSDIERSFNVGVCNSLLHGAELKLKLIDSGKTFILKHEIHVKAFQKSPKPVKGGYKRIAPKLDDRFVYSNAKIISKVKGLEPKEREFKAANNLLSNKFVESPKESQDKITDGPDESGKMKLQIPMTVLLEGASYKMKIKDSDD</sequence>
<dbReference type="AlphaFoldDB" id="A0A834Y3Z2"/>
<reference evidence="1 2" key="1">
    <citation type="submission" date="2020-08" db="EMBL/GenBank/DDBJ databases">
        <title>Aphidius gifuensis genome sequencing and assembly.</title>
        <authorList>
            <person name="Du Z."/>
        </authorList>
    </citation>
    <scope>NUCLEOTIDE SEQUENCE [LARGE SCALE GENOMIC DNA]</scope>
    <source>
        <strain evidence="1">YNYX2018</strain>
        <tissue evidence="1">Adults</tissue>
    </source>
</reference>
<name>A0A834Y3Z2_APHGI</name>
<comment type="caution">
    <text evidence="1">The sequence shown here is derived from an EMBL/GenBank/DDBJ whole genome shotgun (WGS) entry which is preliminary data.</text>
</comment>
<protein>
    <submittedName>
        <fullName evidence="1">Uncharacterized protein</fullName>
    </submittedName>
</protein>
<organism evidence="1 2">
    <name type="scientific">Aphidius gifuensis</name>
    <name type="common">Parasitoid wasp</name>
    <dbReference type="NCBI Taxonomy" id="684658"/>
    <lineage>
        <taxon>Eukaryota</taxon>
        <taxon>Metazoa</taxon>
        <taxon>Ecdysozoa</taxon>
        <taxon>Arthropoda</taxon>
        <taxon>Hexapoda</taxon>
        <taxon>Insecta</taxon>
        <taxon>Pterygota</taxon>
        <taxon>Neoptera</taxon>
        <taxon>Endopterygota</taxon>
        <taxon>Hymenoptera</taxon>
        <taxon>Apocrita</taxon>
        <taxon>Ichneumonoidea</taxon>
        <taxon>Braconidae</taxon>
        <taxon>Aphidiinae</taxon>
        <taxon>Aphidius</taxon>
    </lineage>
</organism>
<proteinExistence type="predicted"/>
<evidence type="ECO:0000313" key="1">
    <source>
        <dbReference type="EMBL" id="KAF7996352.1"/>
    </source>
</evidence>
<keyword evidence="2" id="KW-1185">Reference proteome</keyword>
<accession>A0A834Y3Z2</accession>
<gene>
    <name evidence="1" type="ORF">HCN44_001984</name>
</gene>